<dbReference type="EMBL" id="CM004470">
    <property type="protein sequence ID" value="OCT89460.1"/>
    <property type="molecule type" value="Genomic_DNA"/>
</dbReference>
<protein>
    <submittedName>
        <fullName evidence="1">Uncharacterized protein</fullName>
    </submittedName>
</protein>
<evidence type="ECO:0000313" key="2">
    <source>
        <dbReference type="Proteomes" id="UP000694892"/>
    </source>
</evidence>
<organism evidence="1 2">
    <name type="scientific">Xenopus laevis</name>
    <name type="common">African clawed frog</name>
    <dbReference type="NCBI Taxonomy" id="8355"/>
    <lineage>
        <taxon>Eukaryota</taxon>
        <taxon>Metazoa</taxon>
        <taxon>Chordata</taxon>
        <taxon>Craniata</taxon>
        <taxon>Vertebrata</taxon>
        <taxon>Euteleostomi</taxon>
        <taxon>Amphibia</taxon>
        <taxon>Batrachia</taxon>
        <taxon>Anura</taxon>
        <taxon>Pipoidea</taxon>
        <taxon>Pipidae</taxon>
        <taxon>Xenopodinae</taxon>
        <taxon>Xenopus</taxon>
        <taxon>Xenopus</taxon>
    </lineage>
</organism>
<evidence type="ECO:0000313" key="1">
    <source>
        <dbReference type="EMBL" id="OCT89460.1"/>
    </source>
</evidence>
<proteinExistence type="predicted"/>
<name>A0A974DEG2_XENLA</name>
<dbReference type="Proteomes" id="UP000694892">
    <property type="component" value="Chromosome 3L"/>
</dbReference>
<dbReference type="AlphaFoldDB" id="A0A974DEG2"/>
<sequence length="76" mass="8261">MSPSADLQLSLVWTHKNTQKPLITDVDRAAPVEDWQKCHSSTVKSSGTGNIYVNLSTEVSTRTGNTILNGESQSND</sequence>
<reference evidence="2" key="1">
    <citation type="journal article" date="2016" name="Nature">
        <title>Genome evolution in the allotetraploid frog Xenopus laevis.</title>
        <authorList>
            <person name="Session A.M."/>
            <person name="Uno Y."/>
            <person name="Kwon T."/>
            <person name="Chapman J.A."/>
            <person name="Toyoda A."/>
            <person name="Takahashi S."/>
            <person name="Fukui A."/>
            <person name="Hikosaka A."/>
            <person name="Suzuki A."/>
            <person name="Kondo M."/>
            <person name="van Heeringen S.J."/>
            <person name="Quigley I."/>
            <person name="Heinz S."/>
            <person name="Ogino H."/>
            <person name="Ochi H."/>
            <person name="Hellsten U."/>
            <person name="Lyons J.B."/>
            <person name="Simakov O."/>
            <person name="Putnam N."/>
            <person name="Stites J."/>
            <person name="Kuroki Y."/>
            <person name="Tanaka T."/>
            <person name="Michiue T."/>
            <person name="Watanabe M."/>
            <person name="Bogdanovic O."/>
            <person name="Lister R."/>
            <person name="Georgiou G."/>
            <person name="Paranjpe S.S."/>
            <person name="van Kruijsbergen I."/>
            <person name="Shu S."/>
            <person name="Carlson J."/>
            <person name="Kinoshita T."/>
            <person name="Ohta Y."/>
            <person name="Mawaribuchi S."/>
            <person name="Jenkins J."/>
            <person name="Grimwood J."/>
            <person name="Schmutz J."/>
            <person name="Mitros T."/>
            <person name="Mozaffari S.V."/>
            <person name="Suzuki Y."/>
            <person name="Haramoto Y."/>
            <person name="Yamamoto T.S."/>
            <person name="Takagi C."/>
            <person name="Heald R."/>
            <person name="Miller K."/>
            <person name="Haudenschild C."/>
            <person name="Kitzman J."/>
            <person name="Nakayama T."/>
            <person name="Izutsu Y."/>
            <person name="Robert J."/>
            <person name="Fortriede J."/>
            <person name="Burns K."/>
            <person name="Lotay V."/>
            <person name="Karimi K."/>
            <person name="Yasuoka Y."/>
            <person name="Dichmann D.S."/>
            <person name="Flajnik M.F."/>
            <person name="Houston D.W."/>
            <person name="Shendure J."/>
            <person name="DuPasquier L."/>
            <person name="Vize P.D."/>
            <person name="Zorn A.M."/>
            <person name="Ito M."/>
            <person name="Marcotte E.M."/>
            <person name="Wallingford J.B."/>
            <person name="Ito Y."/>
            <person name="Asashima M."/>
            <person name="Ueno N."/>
            <person name="Matsuda Y."/>
            <person name="Veenstra G.J."/>
            <person name="Fujiyama A."/>
            <person name="Harland R.M."/>
            <person name="Taira M."/>
            <person name="Rokhsar D.S."/>
        </authorList>
    </citation>
    <scope>NUCLEOTIDE SEQUENCE [LARGE SCALE GENOMIC DNA]</scope>
    <source>
        <strain evidence="2">J</strain>
    </source>
</reference>
<gene>
    <name evidence="1" type="ORF">XELAEV_18018081mg</name>
</gene>
<accession>A0A974DEG2</accession>